<organism evidence="1 2">
    <name type="scientific">Dreissena polymorpha</name>
    <name type="common">Zebra mussel</name>
    <name type="synonym">Mytilus polymorpha</name>
    <dbReference type="NCBI Taxonomy" id="45954"/>
    <lineage>
        <taxon>Eukaryota</taxon>
        <taxon>Metazoa</taxon>
        <taxon>Spiralia</taxon>
        <taxon>Lophotrochozoa</taxon>
        <taxon>Mollusca</taxon>
        <taxon>Bivalvia</taxon>
        <taxon>Autobranchia</taxon>
        <taxon>Heteroconchia</taxon>
        <taxon>Euheterodonta</taxon>
        <taxon>Imparidentia</taxon>
        <taxon>Neoheterodontei</taxon>
        <taxon>Myida</taxon>
        <taxon>Dreissenoidea</taxon>
        <taxon>Dreissenidae</taxon>
        <taxon>Dreissena</taxon>
    </lineage>
</organism>
<name>A0A9D4B6S1_DREPO</name>
<evidence type="ECO:0000313" key="1">
    <source>
        <dbReference type="EMBL" id="KAH3691361.1"/>
    </source>
</evidence>
<sequence>MKFYTVNLSSSNTNSFISFANAGELSTSLPYANLTNSLGRRCRALLWEMWCRYKTNVYIASVIWESYRSSYPEETA</sequence>
<dbReference type="EMBL" id="JAIWYP010000038">
    <property type="protein sequence ID" value="KAH3691361.1"/>
    <property type="molecule type" value="Genomic_DNA"/>
</dbReference>
<reference evidence="1" key="1">
    <citation type="journal article" date="2019" name="bioRxiv">
        <title>The Genome of the Zebra Mussel, Dreissena polymorpha: A Resource for Invasive Species Research.</title>
        <authorList>
            <person name="McCartney M.A."/>
            <person name="Auch B."/>
            <person name="Kono T."/>
            <person name="Mallez S."/>
            <person name="Zhang Y."/>
            <person name="Obille A."/>
            <person name="Becker A."/>
            <person name="Abrahante J.E."/>
            <person name="Garbe J."/>
            <person name="Badalamenti J.P."/>
            <person name="Herman A."/>
            <person name="Mangelson H."/>
            <person name="Liachko I."/>
            <person name="Sullivan S."/>
            <person name="Sone E.D."/>
            <person name="Koren S."/>
            <person name="Silverstein K.A.T."/>
            <person name="Beckman K.B."/>
            <person name="Gohl D.M."/>
        </authorList>
    </citation>
    <scope>NUCLEOTIDE SEQUENCE</scope>
    <source>
        <strain evidence="1">Duluth1</strain>
        <tissue evidence="1">Whole animal</tissue>
    </source>
</reference>
<gene>
    <name evidence="1" type="ORF">DPMN_190918</name>
</gene>
<comment type="caution">
    <text evidence="1">The sequence shown here is derived from an EMBL/GenBank/DDBJ whole genome shotgun (WGS) entry which is preliminary data.</text>
</comment>
<keyword evidence="2" id="KW-1185">Reference proteome</keyword>
<proteinExistence type="predicted"/>
<dbReference type="Proteomes" id="UP000828390">
    <property type="component" value="Unassembled WGS sequence"/>
</dbReference>
<protein>
    <submittedName>
        <fullName evidence="1">Uncharacterized protein</fullName>
    </submittedName>
</protein>
<reference evidence="1" key="2">
    <citation type="submission" date="2020-11" db="EMBL/GenBank/DDBJ databases">
        <authorList>
            <person name="McCartney M.A."/>
            <person name="Auch B."/>
            <person name="Kono T."/>
            <person name="Mallez S."/>
            <person name="Becker A."/>
            <person name="Gohl D.M."/>
            <person name="Silverstein K.A.T."/>
            <person name="Koren S."/>
            <person name="Bechman K.B."/>
            <person name="Herman A."/>
            <person name="Abrahante J.E."/>
            <person name="Garbe J."/>
        </authorList>
    </citation>
    <scope>NUCLEOTIDE SEQUENCE</scope>
    <source>
        <strain evidence="1">Duluth1</strain>
        <tissue evidence="1">Whole animal</tissue>
    </source>
</reference>
<dbReference type="AlphaFoldDB" id="A0A9D4B6S1"/>
<evidence type="ECO:0000313" key="2">
    <source>
        <dbReference type="Proteomes" id="UP000828390"/>
    </source>
</evidence>
<accession>A0A9D4B6S1</accession>